<feature type="region of interest" description="Disordered" evidence="1">
    <location>
        <begin position="1"/>
        <end position="43"/>
    </location>
</feature>
<accession>A0A179A208</accession>
<evidence type="ECO:0000256" key="2">
    <source>
        <dbReference type="SAM" id="Phobius"/>
    </source>
</evidence>
<feature type="transmembrane region" description="Helical" evidence="2">
    <location>
        <begin position="190"/>
        <end position="212"/>
    </location>
</feature>
<reference evidence="3 4" key="1">
    <citation type="submission" date="2016-04" db="EMBL/GenBank/DDBJ databases">
        <title>Draft genome of Fonsecaea erecta CBS 125763.</title>
        <authorList>
            <person name="Weiss V.A."/>
            <person name="Vicente V.A."/>
            <person name="Raittz R.T."/>
            <person name="Moreno L.F."/>
            <person name="De Souza E.M."/>
            <person name="Pedrosa F.O."/>
            <person name="Steffens M.B."/>
            <person name="Faoro H."/>
            <person name="Tadra-Sfeir M.Z."/>
            <person name="Najafzadeh M.J."/>
            <person name="Felipe M.S."/>
            <person name="Teixeira M."/>
            <person name="Sun J."/>
            <person name="Xi L."/>
            <person name="Gomes R."/>
            <person name="De Azevedo C.M."/>
            <person name="Salgado C.G."/>
            <person name="Da Silva M.B."/>
            <person name="Nascimento M.F."/>
            <person name="Queiroz-Telles F."/>
            <person name="Attili D.S."/>
            <person name="Gorbushina A."/>
        </authorList>
    </citation>
    <scope>NUCLEOTIDE SEQUENCE [LARGE SCALE GENOMIC DNA]</scope>
    <source>
        <strain evidence="3 4">CBS 125763</strain>
    </source>
</reference>
<dbReference type="Proteomes" id="UP000078343">
    <property type="component" value="Unassembled WGS sequence"/>
</dbReference>
<evidence type="ECO:0000313" key="4">
    <source>
        <dbReference type="Proteomes" id="UP000078343"/>
    </source>
</evidence>
<dbReference type="RefSeq" id="XP_018699018.1">
    <property type="nucleotide sequence ID" value="XM_018833139.1"/>
</dbReference>
<dbReference type="EMBL" id="LVYI01000001">
    <property type="protein sequence ID" value="OAP65651.1"/>
    <property type="molecule type" value="Genomic_DNA"/>
</dbReference>
<comment type="caution">
    <text evidence="3">The sequence shown here is derived from an EMBL/GenBank/DDBJ whole genome shotgun (WGS) entry which is preliminary data.</text>
</comment>
<keyword evidence="2" id="KW-0812">Transmembrane</keyword>
<feature type="transmembrane region" description="Helical" evidence="2">
    <location>
        <begin position="78"/>
        <end position="99"/>
    </location>
</feature>
<feature type="compositionally biased region" description="Low complexity" evidence="1">
    <location>
        <begin position="16"/>
        <end position="32"/>
    </location>
</feature>
<feature type="compositionally biased region" description="Basic residues" evidence="1">
    <location>
        <begin position="637"/>
        <end position="646"/>
    </location>
</feature>
<protein>
    <submittedName>
        <fullName evidence="3">Uncharacterized protein</fullName>
    </submittedName>
</protein>
<organism evidence="3 4">
    <name type="scientific">Fonsecaea erecta</name>
    <dbReference type="NCBI Taxonomy" id="1367422"/>
    <lineage>
        <taxon>Eukaryota</taxon>
        <taxon>Fungi</taxon>
        <taxon>Dikarya</taxon>
        <taxon>Ascomycota</taxon>
        <taxon>Pezizomycotina</taxon>
        <taxon>Eurotiomycetes</taxon>
        <taxon>Chaetothyriomycetidae</taxon>
        <taxon>Chaetothyriales</taxon>
        <taxon>Herpotrichiellaceae</taxon>
        <taxon>Fonsecaea</taxon>
    </lineage>
</organism>
<dbReference type="AlphaFoldDB" id="A0A179A208"/>
<keyword evidence="2" id="KW-0472">Membrane</keyword>
<evidence type="ECO:0000256" key="1">
    <source>
        <dbReference type="SAM" id="MobiDB-lite"/>
    </source>
</evidence>
<name>A0A179A208_9EURO</name>
<dbReference type="OrthoDB" id="3596604at2759"/>
<sequence length="646" mass="72029">MEKPPLQPISESLSDSLTFSNSLPSPSSSRASYPKFGPPRLRQPWRHSVSIGEHGLGSRTTREFKPDRQRQRLLTVGIWQWFITSLLCGLLAACLGAFGNLLWMTVTQVKTFNALIVLLSLFLGNNLTTSLREYATMMRWRMLASKYRSLNEFDLLLRCDSLRKVARLFWVARTPGAVWFWLNTTQWLCALWLVVNVLLQVLVALLGLTYNLNTSHIPQRQFGTMTIADLSVIRDVWGDKDPTFDAQLGSANLFGIQGQDYFFVEGNPPGQGKVPSYGTPGTPTIYANADWDVMTYVFQDQNIRNPDLTLVSHRNISTTATCKELQVIEGGNGTSTSIIYRDEAGRQATLDVVHVGAGAMTFIGVLNSTCGPRCTEVMALQSANGDTIPHPAFFKCQSKISEVMGIEEYLDYGEPAASFELLDPQAKILAGAIGWSGFNYTANDQYQYVRYNTETWWSPNSPANAGLISQRIMEFSIEAVAAIDYNGPRRNSRGWYAVTAQVVSVQWRWSATILGLLPFFQLVALICVVAWANPAIIRDDSDLSTARLLRPIVDKLGDRGCLLTGAEIAEELADLRVKYGWREPGPDFAFRNEIDGDVIRHVDVLDEREGFGQQGPMPAGRYDGLVPDRHSTEAPRSRRGQRSMSL</sequence>
<keyword evidence="4" id="KW-1185">Reference proteome</keyword>
<proteinExistence type="predicted"/>
<dbReference type="GeneID" id="30005793"/>
<feature type="transmembrane region" description="Helical" evidence="2">
    <location>
        <begin position="111"/>
        <end position="131"/>
    </location>
</feature>
<evidence type="ECO:0000313" key="3">
    <source>
        <dbReference type="EMBL" id="OAP65651.1"/>
    </source>
</evidence>
<keyword evidence="2" id="KW-1133">Transmembrane helix</keyword>
<feature type="region of interest" description="Disordered" evidence="1">
    <location>
        <begin position="610"/>
        <end position="646"/>
    </location>
</feature>
<feature type="compositionally biased region" description="Basic and acidic residues" evidence="1">
    <location>
        <begin position="626"/>
        <end position="636"/>
    </location>
</feature>
<gene>
    <name evidence="3" type="ORF">AYL99_01623</name>
</gene>